<evidence type="ECO:0000313" key="2">
    <source>
        <dbReference type="Proteomes" id="UP000094669"/>
    </source>
</evidence>
<dbReference type="PANTHER" id="PTHR43155">
    <property type="entry name" value="CYCLIC DI-GMP PHOSPHODIESTERASE PA4108-RELATED"/>
    <property type="match status" value="1"/>
</dbReference>
<proteinExistence type="predicted"/>
<dbReference type="RefSeq" id="WP_010416754.1">
    <property type="nucleotide sequence ID" value="NZ_MCRM02000004.1"/>
</dbReference>
<reference evidence="1" key="1">
    <citation type="submission" date="2018-01" db="EMBL/GenBank/DDBJ databases">
        <title>Genomic characterization of Leptospira inadai serogroup Lyme isolated from captured rat in Brazil and comparative analysis with human reference strain.</title>
        <authorList>
            <person name="Moreno L.Z."/>
            <person name="Loureiro A.P."/>
            <person name="Miraglia F."/>
            <person name="Kremer F.S."/>
            <person name="Eslabao M.R."/>
            <person name="Dellagostin O.A."/>
            <person name="Lilenbaum W."/>
            <person name="Moreno A.M."/>
        </authorList>
    </citation>
    <scope>NUCLEOTIDE SEQUENCE [LARGE SCALE GENOMIC DNA]</scope>
    <source>
        <strain evidence="1">M34/99</strain>
    </source>
</reference>
<sequence>MDASKDLQKFDFTEEVIQHFRENRIIPVDFYNKNGQILIHRKDMASGDDINRLQKFEKQGIYFLAAEIAKIRPGSGRRNSSLDPSFDKLIDPELTVNLTKGASDLLQEIKKYPLSGSHVKDVGKSIDSILEDFKSSPNMETGLVNILEVMSNVGAPVDSEVLTKRTVIAMAMKVRTAKAFTKADMDIKKAEQMNLMMASYLADIGYTQMKIPTHANLKAEELEYIKNHPIISYLMIANIPEVEDSVKTIVLNHHRPHKGEGLNNNYPQTKLLVQKLQGYREKYKDDYRKNLLVSDIQKQVKIILTNALSYDDIGTLSIAGEFASLTTAQPWRNPMDAVKALKLILNNSFFAYNEKTLKDFYDHVGLSLSENQPFLKTGDYVIVASQDSNRKVFFEVCVIRESFKNSIRPMLERIGTIKPTFANNGKIRISGFEKASLNLDRRKAIFNLERNADPRRIIYLVDPEIDEEFFDFLDKKARDFLSPKSATTDTDETAKAPIS</sequence>
<dbReference type="Pfam" id="PF13487">
    <property type="entry name" value="HD_5"/>
    <property type="match status" value="1"/>
</dbReference>
<organism evidence="1 2">
    <name type="scientific">Leptospira inadai serovar Lyme</name>
    <dbReference type="NCBI Taxonomy" id="293084"/>
    <lineage>
        <taxon>Bacteria</taxon>
        <taxon>Pseudomonadati</taxon>
        <taxon>Spirochaetota</taxon>
        <taxon>Spirochaetia</taxon>
        <taxon>Leptospirales</taxon>
        <taxon>Leptospiraceae</taxon>
        <taxon>Leptospira</taxon>
    </lineage>
</organism>
<evidence type="ECO:0000313" key="1">
    <source>
        <dbReference type="EMBL" id="PNV76060.1"/>
    </source>
</evidence>
<dbReference type="Proteomes" id="UP000094669">
    <property type="component" value="Unassembled WGS sequence"/>
</dbReference>
<keyword evidence="2" id="KW-1185">Reference proteome</keyword>
<protein>
    <submittedName>
        <fullName evidence="1">C-di-GMP phosphodiesterase</fullName>
    </submittedName>
</protein>
<dbReference type="PANTHER" id="PTHR43155:SF2">
    <property type="entry name" value="CYCLIC DI-GMP PHOSPHODIESTERASE PA4108"/>
    <property type="match status" value="1"/>
</dbReference>
<accession>A0ABX4YLB0</accession>
<name>A0ABX4YLB0_9LEPT</name>
<dbReference type="Gene3D" id="1.10.3210.10">
    <property type="entry name" value="Hypothetical protein af1432"/>
    <property type="match status" value="1"/>
</dbReference>
<comment type="caution">
    <text evidence="1">The sequence shown here is derived from an EMBL/GenBank/DDBJ whole genome shotgun (WGS) entry which is preliminary data.</text>
</comment>
<gene>
    <name evidence="1" type="ORF">BES34_006055</name>
</gene>
<dbReference type="EMBL" id="MCRM02000004">
    <property type="protein sequence ID" value="PNV76060.1"/>
    <property type="molecule type" value="Genomic_DNA"/>
</dbReference>